<dbReference type="PROSITE" id="PS50850">
    <property type="entry name" value="MFS"/>
    <property type="match status" value="1"/>
</dbReference>
<dbReference type="AlphaFoldDB" id="A0A9J7BU47"/>
<reference evidence="9" key="1">
    <citation type="submission" date="2021-04" db="EMBL/GenBank/DDBJ databases">
        <title>Phylogenetic analysis of Acidobacteriaceae.</title>
        <authorList>
            <person name="Qiu L."/>
            <person name="Zhang Q."/>
        </authorList>
    </citation>
    <scope>NUCLEOTIDE SEQUENCE</scope>
    <source>
        <strain evidence="9">DSM 25168</strain>
    </source>
</reference>
<evidence type="ECO:0000313" key="9">
    <source>
        <dbReference type="EMBL" id="UWZ84509.1"/>
    </source>
</evidence>
<evidence type="ECO:0000313" key="10">
    <source>
        <dbReference type="Proteomes" id="UP001059380"/>
    </source>
</evidence>
<feature type="transmembrane region" description="Helical" evidence="7">
    <location>
        <begin position="21"/>
        <end position="42"/>
    </location>
</feature>
<keyword evidence="4 7" id="KW-0812">Transmembrane</keyword>
<feature type="transmembrane region" description="Helical" evidence="7">
    <location>
        <begin position="346"/>
        <end position="363"/>
    </location>
</feature>
<proteinExistence type="predicted"/>
<dbReference type="Gene3D" id="1.20.1250.20">
    <property type="entry name" value="MFS general substrate transporter like domains"/>
    <property type="match status" value="1"/>
</dbReference>
<feature type="transmembrane region" description="Helical" evidence="7">
    <location>
        <begin position="62"/>
        <end position="81"/>
    </location>
</feature>
<feature type="transmembrane region" description="Helical" evidence="7">
    <location>
        <begin position="115"/>
        <end position="137"/>
    </location>
</feature>
<evidence type="ECO:0000256" key="3">
    <source>
        <dbReference type="ARBA" id="ARBA00022475"/>
    </source>
</evidence>
<dbReference type="SUPFAM" id="SSF103473">
    <property type="entry name" value="MFS general substrate transporter"/>
    <property type="match status" value="1"/>
</dbReference>
<dbReference type="NCBIfam" id="TIGR00711">
    <property type="entry name" value="efflux_EmrB"/>
    <property type="match status" value="1"/>
</dbReference>
<feature type="domain" description="Major facilitator superfamily (MFS) profile" evidence="8">
    <location>
        <begin position="24"/>
        <end position="521"/>
    </location>
</feature>
<dbReference type="InterPro" id="IPR036259">
    <property type="entry name" value="MFS_trans_sf"/>
</dbReference>
<dbReference type="Gene3D" id="1.20.1720.10">
    <property type="entry name" value="Multidrug resistance protein D"/>
    <property type="match status" value="1"/>
</dbReference>
<evidence type="ECO:0000256" key="1">
    <source>
        <dbReference type="ARBA" id="ARBA00004651"/>
    </source>
</evidence>
<keyword evidence="3" id="KW-1003">Cell membrane</keyword>
<comment type="subcellular location">
    <subcellularLocation>
        <location evidence="1">Cell membrane</location>
        <topology evidence="1">Multi-pass membrane protein</topology>
    </subcellularLocation>
</comment>
<feature type="transmembrane region" description="Helical" evidence="7">
    <location>
        <begin position="244"/>
        <end position="261"/>
    </location>
</feature>
<dbReference type="KEGG" id="orp:MOP44_00905"/>
<evidence type="ECO:0000256" key="5">
    <source>
        <dbReference type="ARBA" id="ARBA00022989"/>
    </source>
</evidence>
<protein>
    <submittedName>
        <fullName evidence="9">DHA2 family efflux MFS transporter permease subunit</fullName>
    </submittedName>
</protein>
<dbReference type="InterPro" id="IPR004638">
    <property type="entry name" value="EmrB-like"/>
</dbReference>
<dbReference type="GO" id="GO:0022857">
    <property type="term" value="F:transmembrane transporter activity"/>
    <property type="evidence" value="ECO:0007669"/>
    <property type="project" value="InterPro"/>
</dbReference>
<evidence type="ECO:0000259" key="8">
    <source>
        <dbReference type="PROSITE" id="PS50850"/>
    </source>
</evidence>
<organism evidence="9 10">
    <name type="scientific">Occallatibacter riparius</name>
    <dbReference type="NCBI Taxonomy" id="1002689"/>
    <lineage>
        <taxon>Bacteria</taxon>
        <taxon>Pseudomonadati</taxon>
        <taxon>Acidobacteriota</taxon>
        <taxon>Terriglobia</taxon>
        <taxon>Terriglobales</taxon>
        <taxon>Acidobacteriaceae</taxon>
        <taxon>Occallatibacter</taxon>
    </lineage>
</organism>
<feature type="transmembrane region" description="Helical" evidence="7">
    <location>
        <begin position="90"/>
        <end position="109"/>
    </location>
</feature>
<evidence type="ECO:0000256" key="2">
    <source>
        <dbReference type="ARBA" id="ARBA00022448"/>
    </source>
</evidence>
<evidence type="ECO:0000256" key="7">
    <source>
        <dbReference type="SAM" id="Phobius"/>
    </source>
</evidence>
<dbReference type="PANTHER" id="PTHR23501:SF174">
    <property type="entry name" value="MULTIDRUG EXPORT PROTEIN EMRB-RELATED"/>
    <property type="match status" value="1"/>
</dbReference>
<name>A0A9J7BU47_9BACT</name>
<sequence length="531" mass="56652">MSATTQIAAPEQAQWTPSANPWAIAAAVMTATFMVVLDSSVANVALPHIAGNLSASNDEATWVLTSYLVSNAIMLPATGWISRRIGRKRLLMLSILIFTGASMLCGAAITMPMLIVARILQGIGGGGMQPLAQAILLESFPPTQHGKAMAVYGTGIVVAPVIGPTLGGWITDSYSWRWIFYINLPVGVLAFFLAGMFVEDPPYLKAAFRGAIDALGFGLMALWLGTLQLVLDKGQEADWFEADWIRWTLAVSVIAFVGFIVRELKVREPIVQLHVLLNRNFTVGTIVTGIYGFVLYASTALLPLFLQTLLGYSAFDSGLAVSPRGFGSIASMIVAGMIASRIDGRWMLMFGFFVFGVSTLMLSRLNLGIGMASVIVPNILNGFAGGFVFVPLTTMAMGRLQRQEIGNAAGIYNLVRNIGGSVGIATATALLVRRSQIHQNYLAGSISATDPVANGAAAGFASAMHSAGADAVTAHQMALGALYRSLQQQALLMSYVDAFRLLGYLALLCIPFILLFQAVRKPTGRSISIEE</sequence>
<dbReference type="Proteomes" id="UP001059380">
    <property type="component" value="Chromosome"/>
</dbReference>
<evidence type="ECO:0000256" key="4">
    <source>
        <dbReference type="ARBA" id="ARBA00022692"/>
    </source>
</evidence>
<dbReference type="EMBL" id="CP093313">
    <property type="protein sequence ID" value="UWZ84509.1"/>
    <property type="molecule type" value="Genomic_DNA"/>
</dbReference>
<keyword evidence="6 7" id="KW-0472">Membrane</keyword>
<gene>
    <name evidence="9" type="ORF">MOP44_00905</name>
</gene>
<dbReference type="PRINTS" id="PR01036">
    <property type="entry name" value="TCRTETB"/>
</dbReference>
<dbReference type="InterPro" id="IPR011701">
    <property type="entry name" value="MFS"/>
</dbReference>
<feature type="transmembrane region" description="Helical" evidence="7">
    <location>
        <begin position="281"/>
        <end position="306"/>
    </location>
</feature>
<evidence type="ECO:0000256" key="6">
    <source>
        <dbReference type="ARBA" id="ARBA00023136"/>
    </source>
</evidence>
<feature type="transmembrane region" description="Helical" evidence="7">
    <location>
        <begin position="501"/>
        <end position="519"/>
    </location>
</feature>
<dbReference type="GO" id="GO:0005886">
    <property type="term" value="C:plasma membrane"/>
    <property type="evidence" value="ECO:0007669"/>
    <property type="project" value="UniProtKB-SubCell"/>
</dbReference>
<feature type="transmembrane region" description="Helical" evidence="7">
    <location>
        <begin position="369"/>
        <end position="393"/>
    </location>
</feature>
<keyword evidence="2" id="KW-0813">Transport</keyword>
<feature type="transmembrane region" description="Helical" evidence="7">
    <location>
        <begin position="414"/>
        <end position="432"/>
    </location>
</feature>
<dbReference type="PANTHER" id="PTHR23501">
    <property type="entry name" value="MAJOR FACILITATOR SUPERFAMILY"/>
    <property type="match status" value="1"/>
</dbReference>
<accession>A0A9J7BU47</accession>
<dbReference type="RefSeq" id="WP_260794014.1">
    <property type="nucleotide sequence ID" value="NZ_CP093313.1"/>
</dbReference>
<feature type="transmembrane region" description="Helical" evidence="7">
    <location>
        <begin position="318"/>
        <end position="339"/>
    </location>
</feature>
<keyword evidence="10" id="KW-1185">Reference proteome</keyword>
<feature type="transmembrane region" description="Helical" evidence="7">
    <location>
        <begin position="206"/>
        <end position="224"/>
    </location>
</feature>
<dbReference type="Pfam" id="PF07690">
    <property type="entry name" value="MFS_1"/>
    <property type="match status" value="1"/>
</dbReference>
<dbReference type="CDD" id="cd17503">
    <property type="entry name" value="MFS_LmrB_MDR_like"/>
    <property type="match status" value="1"/>
</dbReference>
<keyword evidence="5 7" id="KW-1133">Transmembrane helix</keyword>
<feature type="transmembrane region" description="Helical" evidence="7">
    <location>
        <begin position="176"/>
        <end position="194"/>
    </location>
</feature>
<dbReference type="InterPro" id="IPR020846">
    <property type="entry name" value="MFS_dom"/>
</dbReference>
<feature type="transmembrane region" description="Helical" evidence="7">
    <location>
        <begin position="149"/>
        <end position="170"/>
    </location>
</feature>